<name>A0A9D1GTZ8_9FIRM</name>
<dbReference type="AlphaFoldDB" id="A0A9D1GTZ8"/>
<accession>A0A9D1GTZ8</accession>
<keyword evidence="1" id="KW-1133">Transmembrane helix</keyword>
<keyword evidence="1" id="KW-0472">Membrane</keyword>
<feature type="transmembrane region" description="Helical" evidence="1">
    <location>
        <begin position="20"/>
        <end position="39"/>
    </location>
</feature>
<feature type="transmembrane region" description="Helical" evidence="1">
    <location>
        <begin position="150"/>
        <end position="172"/>
    </location>
</feature>
<feature type="transmembrane region" description="Helical" evidence="1">
    <location>
        <begin position="179"/>
        <end position="200"/>
    </location>
</feature>
<comment type="caution">
    <text evidence="2">The sequence shown here is derived from an EMBL/GenBank/DDBJ whole genome shotgun (WGS) entry which is preliminary data.</text>
</comment>
<organism evidence="2 3">
    <name type="scientific">Candidatus Faeciplasma pullistercoris</name>
    <dbReference type="NCBI Taxonomy" id="2840800"/>
    <lineage>
        <taxon>Bacteria</taxon>
        <taxon>Bacillati</taxon>
        <taxon>Bacillota</taxon>
        <taxon>Clostridia</taxon>
        <taxon>Eubacteriales</taxon>
        <taxon>Oscillospiraceae</taxon>
        <taxon>Oscillospiraceae incertae sedis</taxon>
        <taxon>Candidatus Faeciplasma</taxon>
    </lineage>
</organism>
<evidence type="ECO:0008006" key="4">
    <source>
        <dbReference type="Google" id="ProtNLM"/>
    </source>
</evidence>
<dbReference type="PANTHER" id="PTHR40076">
    <property type="entry name" value="MEMBRANE PROTEIN-RELATED"/>
    <property type="match status" value="1"/>
</dbReference>
<dbReference type="Proteomes" id="UP000824136">
    <property type="component" value="Unassembled WGS sequence"/>
</dbReference>
<evidence type="ECO:0000313" key="2">
    <source>
        <dbReference type="EMBL" id="HIT59156.1"/>
    </source>
</evidence>
<dbReference type="InterPro" id="IPR010380">
    <property type="entry name" value="DUF975"/>
</dbReference>
<gene>
    <name evidence="2" type="ORF">IAC39_05560</name>
</gene>
<dbReference type="PANTHER" id="PTHR40076:SF1">
    <property type="entry name" value="MEMBRANE PROTEIN"/>
    <property type="match status" value="1"/>
</dbReference>
<feature type="transmembrane region" description="Helical" evidence="1">
    <location>
        <begin position="94"/>
        <end position="115"/>
    </location>
</feature>
<evidence type="ECO:0000313" key="3">
    <source>
        <dbReference type="Proteomes" id="UP000824136"/>
    </source>
</evidence>
<reference evidence="2" key="1">
    <citation type="submission" date="2020-10" db="EMBL/GenBank/DDBJ databases">
        <authorList>
            <person name="Gilroy R."/>
        </authorList>
    </citation>
    <scope>NUCLEOTIDE SEQUENCE</scope>
    <source>
        <strain evidence="2">CHK33-4379</strain>
    </source>
</reference>
<sequence>MNSIIANYKAAAQVLSKKPILLWGLSLMSGLLSALATYFGVLPIISIPIVITLEASLAALMLKGLRGQSVSSADLFAGFNNFKRVAGGMAWMHLWIFIWGLIPIVGIVFAIIKAYSYRFTPYILMTRPDVGATEAIKLSMKMTNGLKGKMFWADVFVYLAFFVCVLVIGLFASIPYIGVLFAFVLFVLIVLFSAFSPIFVGLVQAKFYDDAASGAGAQPQVEVM</sequence>
<protein>
    <recommendedName>
        <fullName evidence="4">DUF975 family protein</fullName>
    </recommendedName>
</protein>
<dbReference type="EMBL" id="DVLL01000020">
    <property type="protein sequence ID" value="HIT59156.1"/>
    <property type="molecule type" value="Genomic_DNA"/>
</dbReference>
<keyword evidence="1" id="KW-0812">Transmembrane</keyword>
<reference evidence="2" key="2">
    <citation type="journal article" date="2021" name="PeerJ">
        <title>Extensive microbial diversity within the chicken gut microbiome revealed by metagenomics and culture.</title>
        <authorList>
            <person name="Gilroy R."/>
            <person name="Ravi A."/>
            <person name="Getino M."/>
            <person name="Pursley I."/>
            <person name="Horton D.L."/>
            <person name="Alikhan N.F."/>
            <person name="Baker D."/>
            <person name="Gharbi K."/>
            <person name="Hall N."/>
            <person name="Watson M."/>
            <person name="Adriaenssens E.M."/>
            <person name="Foster-Nyarko E."/>
            <person name="Jarju S."/>
            <person name="Secka A."/>
            <person name="Antonio M."/>
            <person name="Oren A."/>
            <person name="Chaudhuri R.R."/>
            <person name="La Ragione R."/>
            <person name="Hildebrand F."/>
            <person name="Pallen M.J."/>
        </authorList>
    </citation>
    <scope>NUCLEOTIDE SEQUENCE</scope>
    <source>
        <strain evidence="2">CHK33-4379</strain>
    </source>
</reference>
<proteinExistence type="predicted"/>
<evidence type="ECO:0000256" key="1">
    <source>
        <dbReference type="SAM" id="Phobius"/>
    </source>
</evidence>